<dbReference type="PANTHER" id="PTHR47550:SF1">
    <property type="entry name" value="DUAL SPECIFICITY PROTEIN PHOSPHATASE PPS1"/>
    <property type="match status" value="1"/>
</dbReference>
<dbReference type="OrthoDB" id="273181at2759"/>
<dbReference type="InterPro" id="IPR016130">
    <property type="entry name" value="Tyr_Pase_AS"/>
</dbReference>
<dbReference type="InterPro" id="IPR000340">
    <property type="entry name" value="Dual-sp_phosphatase_cat-dom"/>
</dbReference>
<dbReference type="PANTHER" id="PTHR47550">
    <property type="entry name" value="DUAL SPECIFICITY PROTEIN PHOSPHATASE PPS1"/>
    <property type="match status" value="1"/>
</dbReference>
<dbReference type="GO" id="GO:0008138">
    <property type="term" value="F:protein tyrosine/serine/threonine phosphatase activity"/>
    <property type="evidence" value="ECO:0007669"/>
    <property type="project" value="InterPro"/>
</dbReference>
<dbReference type="Gene3D" id="3.90.190.10">
    <property type="entry name" value="Protein tyrosine phosphatase superfamily"/>
    <property type="match status" value="1"/>
</dbReference>
<evidence type="ECO:0000313" key="6">
    <source>
        <dbReference type="EMBL" id="SCU97145.1"/>
    </source>
</evidence>
<accession>A0A1G4K0U6</accession>
<proteinExistence type="predicted"/>
<dbReference type="EMBL" id="LT598477">
    <property type="protein sequence ID" value="SCU97145.1"/>
    <property type="molecule type" value="Genomic_DNA"/>
</dbReference>
<dbReference type="InterPro" id="IPR053239">
    <property type="entry name" value="Dual_spec_PTase"/>
</dbReference>
<organism evidence="6 7">
    <name type="scientific">Lachancea meyersii CBS 8951</name>
    <dbReference type="NCBI Taxonomy" id="1266667"/>
    <lineage>
        <taxon>Eukaryota</taxon>
        <taxon>Fungi</taxon>
        <taxon>Dikarya</taxon>
        <taxon>Ascomycota</taxon>
        <taxon>Saccharomycotina</taxon>
        <taxon>Saccharomycetes</taxon>
        <taxon>Saccharomycetales</taxon>
        <taxon>Saccharomycetaceae</taxon>
        <taxon>Lachancea</taxon>
    </lineage>
</organism>
<evidence type="ECO:0000256" key="3">
    <source>
        <dbReference type="SAM" id="MobiDB-lite"/>
    </source>
</evidence>
<dbReference type="InterPro" id="IPR029021">
    <property type="entry name" value="Prot-tyrosine_phosphatase-like"/>
</dbReference>
<gene>
    <name evidence="6" type="ORF">LAME_0F18690G</name>
</gene>
<dbReference type="InterPro" id="IPR020422">
    <property type="entry name" value="TYR_PHOSPHATASE_DUAL_dom"/>
</dbReference>
<feature type="compositionally biased region" description="Polar residues" evidence="3">
    <location>
        <begin position="25"/>
        <end position="37"/>
    </location>
</feature>
<dbReference type="Proteomes" id="UP000191144">
    <property type="component" value="Chromosome F"/>
</dbReference>
<dbReference type="InterPro" id="IPR000387">
    <property type="entry name" value="Tyr_Pase_dom"/>
</dbReference>
<keyword evidence="7" id="KW-1185">Reference proteome</keyword>
<reference evidence="7" key="1">
    <citation type="submission" date="2016-03" db="EMBL/GenBank/DDBJ databases">
        <authorList>
            <person name="Devillers Hugo."/>
        </authorList>
    </citation>
    <scope>NUCLEOTIDE SEQUENCE [LARGE SCALE GENOMIC DNA]</scope>
</reference>
<evidence type="ECO:0000313" key="7">
    <source>
        <dbReference type="Proteomes" id="UP000191144"/>
    </source>
</evidence>
<feature type="domain" description="Tyrosine specific protein phosphatases" evidence="5">
    <location>
        <begin position="694"/>
        <end position="759"/>
    </location>
</feature>
<evidence type="ECO:0000256" key="2">
    <source>
        <dbReference type="ARBA" id="ARBA00022912"/>
    </source>
</evidence>
<dbReference type="GO" id="GO:0033260">
    <property type="term" value="P:nuclear DNA replication"/>
    <property type="evidence" value="ECO:0007669"/>
    <property type="project" value="InterPro"/>
</dbReference>
<protein>
    <submittedName>
        <fullName evidence="6">LAME_0F18690g1_1</fullName>
    </submittedName>
</protein>
<keyword evidence="1" id="KW-0378">Hydrolase</keyword>
<evidence type="ECO:0000259" key="4">
    <source>
        <dbReference type="PROSITE" id="PS50054"/>
    </source>
</evidence>
<dbReference type="AlphaFoldDB" id="A0A1G4K0U6"/>
<dbReference type="SMART" id="SM00195">
    <property type="entry name" value="DSPc"/>
    <property type="match status" value="1"/>
</dbReference>
<dbReference type="PROSITE" id="PS00383">
    <property type="entry name" value="TYR_PHOSPHATASE_1"/>
    <property type="match status" value="1"/>
</dbReference>
<name>A0A1G4K0U6_9SACH</name>
<dbReference type="PROSITE" id="PS50056">
    <property type="entry name" value="TYR_PHOSPHATASE_2"/>
    <property type="match status" value="1"/>
</dbReference>
<keyword evidence="2" id="KW-0904">Protein phosphatase</keyword>
<dbReference type="SUPFAM" id="SSF52799">
    <property type="entry name" value="(Phosphotyrosine protein) phosphatases II"/>
    <property type="match status" value="1"/>
</dbReference>
<feature type="region of interest" description="Disordered" evidence="3">
    <location>
        <begin position="1"/>
        <end position="39"/>
    </location>
</feature>
<dbReference type="Pfam" id="PF00782">
    <property type="entry name" value="DSPc"/>
    <property type="match status" value="1"/>
</dbReference>
<dbReference type="PROSITE" id="PS50054">
    <property type="entry name" value="TYR_PHOSPHATASE_DUAL"/>
    <property type="match status" value="1"/>
</dbReference>
<sequence length="793" mass="90109">MQRTFLPLEPHGLDCHPKKRHKSTSDQGSGSTTNTTFPGGKLISDHISLVSHHQMAVLLEEHDKQPLPHCDEVFPWLHGYSGSKEPPRGYRWTAVIRSQPLSHGMIENSGLLKSSLDPHEFLMAWDHRKHSLESVIQDVAKSVTLSDDELKLLIHACKKYKLFPFLVTDADAQGKYGAGAAKNRVCSSTPTSQPNQSSGWKQPGMFRRFDLQVAKFIEMSHTCVVYCLNETQHWTSCHCQELAMLVYVARKCVDPLGDFKIGILNTKKIDPNWWGTRPMKVEALQKEKVTQLASDFDVASFNNWDRDLFYRERLEISKMSSASCVSSEYSTWCGNSTDFEIFRLTSRLSAHDSAQNNGHIVTGHQNLNTVVRLPNLATSNQRTVDTQLFNFPHPSKEWKFFVHCTESSALPELSKISKLLKHVQSEFSIDHTVISFPNSGSLGLGNLNLDSIKVILNTCYLIYCVGKLTSFGSLIYCSDGYTEASFLLVAYSIFVWDLPLDQVLFKLHKDAQRPFFLFPVDLQVLGHLQILLRELSPKRINTTTSCLEIDPDLFSKMFFIKYQDNYNLAQLKGPLPSKVLPHLYLGSLEHAQSPNLLQELDITNIVSVGETMPWLSTAISRQKTLKASQINYSQTVQRSNVSVTMSSSEITRIEAKSSKIDNYGSSIVEANGFRVLHITDVDDNGEDRLLAQLDEALSFIDECYKRDEKVLVHCMVGVSRSATVCIAECMRRLDCDILRAYLYVRVRRLNIIIQPNLMFVYELCKWQEAQGKRRTVDWHIVCRAISELNRMYF</sequence>
<dbReference type="InterPro" id="IPR047949">
    <property type="entry name" value="PPS1_DSP"/>
</dbReference>
<dbReference type="CDD" id="cd14516">
    <property type="entry name" value="DSP_fungal_PPS1"/>
    <property type="match status" value="1"/>
</dbReference>
<feature type="domain" description="Tyrosine-protein phosphatase" evidence="4">
    <location>
        <begin position="575"/>
        <end position="772"/>
    </location>
</feature>
<dbReference type="GO" id="GO:0005634">
    <property type="term" value="C:nucleus"/>
    <property type="evidence" value="ECO:0007669"/>
    <property type="project" value="GOC"/>
</dbReference>
<evidence type="ECO:0000259" key="5">
    <source>
        <dbReference type="PROSITE" id="PS50056"/>
    </source>
</evidence>
<evidence type="ECO:0000256" key="1">
    <source>
        <dbReference type="ARBA" id="ARBA00022801"/>
    </source>
</evidence>